<accession>A0A814YHV5</accession>
<organism evidence="2 3">
    <name type="scientific">Adineta ricciae</name>
    <name type="common">Rotifer</name>
    <dbReference type="NCBI Taxonomy" id="249248"/>
    <lineage>
        <taxon>Eukaryota</taxon>
        <taxon>Metazoa</taxon>
        <taxon>Spiralia</taxon>
        <taxon>Gnathifera</taxon>
        <taxon>Rotifera</taxon>
        <taxon>Eurotatoria</taxon>
        <taxon>Bdelloidea</taxon>
        <taxon>Adinetida</taxon>
        <taxon>Adinetidae</taxon>
        <taxon>Adineta</taxon>
    </lineage>
</organism>
<keyword evidence="3" id="KW-1185">Reference proteome</keyword>
<comment type="caution">
    <text evidence="2">The sequence shown here is derived from an EMBL/GenBank/DDBJ whole genome shotgun (WGS) entry which is preliminary data.</text>
</comment>
<keyword evidence="1" id="KW-0732">Signal</keyword>
<evidence type="ECO:0000313" key="3">
    <source>
        <dbReference type="Proteomes" id="UP000663828"/>
    </source>
</evidence>
<protein>
    <submittedName>
        <fullName evidence="2">Uncharacterized protein</fullName>
    </submittedName>
</protein>
<dbReference type="EMBL" id="CAJNOR010001977">
    <property type="protein sequence ID" value="CAF1229401.1"/>
    <property type="molecule type" value="Genomic_DNA"/>
</dbReference>
<dbReference type="Proteomes" id="UP000663828">
    <property type="component" value="Unassembled WGS sequence"/>
</dbReference>
<evidence type="ECO:0000256" key="1">
    <source>
        <dbReference type="SAM" id="SignalP"/>
    </source>
</evidence>
<sequence length="102" mass="11915">MRLILLTLILLTDIVLSRPLMQRIVIDGHEWEVPNESGWEEVLLEANAARERIFRSCTTLAECRQIVDELYAVFNRHPVSKKYLETNKDEVDDILSSIFKWG</sequence>
<feature type="signal peptide" evidence="1">
    <location>
        <begin position="1"/>
        <end position="17"/>
    </location>
</feature>
<reference evidence="2" key="1">
    <citation type="submission" date="2021-02" db="EMBL/GenBank/DDBJ databases">
        <authorList>
            <person name="Nowell W R."/>
        </authorList>
    </citation>
    <scope>NUCLEOTIDE SEQUENCE</scope>
</reference>
<feature type="chain" id="PRO_5032568247" evidence="1">
    <location>
        <begin position="18"/>
        <end position="102"/>
    </location>
</feature>
<name>A0A814YHV5_ADIRI</name>
<gene>
    <name evidence="2" type="ORF">XAT740_LOCUS25140</name>
</gene>
<dbReference type="AlphaFoldDB" id="A0A814YHV5"/>
<evidence type="ECO:0000313" key="2">
    <source>
        <dbReference type="EMBL" id="CAF1229401.1"/>
    </source>
</evidence>
<proteinExistence type="predicted"/>